<evidence type="ECO:0000256" key="17">
    <source>
        <dbReference type="ARBA" id="ARBA00069499"/>
    </source>
</evidence>
<dbReference type="PROSITE" id="PS50968">
    <property type="entry name" value="BIOTINYL_LIPOYL"/>
    <property type="match status" value="1"/>
</dbReference>
<evidence type="ECO:0000256" key="8">
    <source>
        <dbReference type="ARBA" id="ARBA00022741"/>
    </source>
</evidence>
<evidence type="ECO:0000256" key="12">
    <source>
        <dbReference type="ARBA" id="ARBA00023098"/>
    </source>
</evidence>
<name>A0A9X3RQK8_9CORY</name>
<evidence type="ECO:0000259" key="21">
    <source>
        <dbReference type="PROSITE" id="PS50979"/>
    </source>
</evidence>
<comment type="caution">
    <text evidence="22">The sequence shown here is derived from an EMBL/GenBank/DDBJ whole genome shotgun (WGS) entry which is preliminary data.</text>
</comment>
<keyword evidence="9" id="KW-0276">Fatty acid metabolism</keyword>
<dbReference type="InterPro" id="IPR011053">
    <property type="entry name" value="Single_hybrid_motif"/>
</dbReference>
<dbReference type="SUPFAM" id="SSF52440">
    <property type="entry name" value="PreATP-grasp domain"/>
    <property type="match status" value="1"/>
</dbReference>
<dbReference type="PROSITE" id="PS50979">
    <property type="entry name" value="BC"/>
    <property type="match status" value="1"/>
</dbReference>
<keyword evidence="14" id="KW-0464">Manganese</keyword>
<keyword evidence="6" id="KW-0436">Ligase</keyword>
<comment type="catalytic activity">
    <reaction evidence="16">
        <text>N(6)-biotinyl-L-lysyl-[protein] + hydrogencarbonate + ATP = N(6)-carboxybiotinyl-L-lysyl-[protein] + ADP + phosphate + H(+)</text>
        <dbReference type="Rhea" id="RHEA:13501"/>
        <dbReference type="Rhea" id="RHEA-COMP:10505"/>
        <dbReference type="Rhea" id="RHEA-COMP:10506"/>
        <dbReference type="ChEBI" id="CHEBI:15378"/>
        <dbReference type="ChEBI" id="CHEBI:17544"/>
        <dbReference type="ChEBI" id="CHEBI:30616"/>
        <dbReference type="ChEBI" id="CHEBI:43474"/>
        <dbReference type="ChEBI" id="CHEBI:83144"/>
        <dbReference type="ChEBI" id="CHEBI:83145"/>
        <dbReference type="ChEBI" id="CHEBI:456216"/>
        <dbReference type="EC" id="6.3.4.14"/>
    </reaction>
    <physiologicalReaction direction="left-to-right" evidence="16">
        <dbReference type="Rhea" id="RHEA:13502"/>
    </physiologicalReaction>
</comment>
<dbReference type="AlphaFoldDB" id="A0A9X3RQK8"/>
<dbReference type="InterPro" id="IPR005481">
    <property type="entry name" value="BC-like_N"/>
</dbReference>
<dbReference type="SMART" id="SM00878">
    <property type="entry name" value="Biotin_carb_C"/>
    <property type="match status" value="1"/>
</dbReference>
<keyword evidence="23" id="KW-1185">Reference proteome</keyword>
<evidence type="ECO:0000256" key="9">
    <source>
        <dbReference type="ARBA" id="ARBA00022832"/>
    </source>
</evidence>
<dbReference type="EMBL" id="JAKMUV010000009">
    <property type="protein sequence ID" value="MCZ9305435.1"/>
    <property type="molecule type" value="Genomic_DNA"/>
</dbReference>
<dbReference type="PANTHER" id="PTHR18866:SF33">
    <property type="entry name" value="METHYLCROTONOYL-COA CARBOXYLASE SUBUNIT ALPHA, MITOCHONDRIAL-RELATED"/>
    <property type="match status" value="1"/>
</dbReference>
<dbReference type="EC" id="6.3.4.14" evidence="4"/>
<comment type="pathway">
    <text evidence="2">Lipid metabolism; mycolic acid biosynthesis.</text>
</comment>
<keyword evidence="5" id="KW-0444">Lipid biosynthesis</keyword>
<dbReference type="Pfam" id="PF00364">
    <property type="entry name" value="Biotin_lipoyl"/>
    <property type="match status" value="1"/>
</dbReference>
<dbReference type="InterPro" id="IPR005482">
    <property type="entry name" value="Biotin_COase_C"/>
</dbReference>
<dbReference type="GO" id="GO:0046872">
    <property type="term" value="F:metal ion binding"/>
    <property type="evidence" value="ECO:0007669"/>
    <property type="project" value="UniProtKB-KW"/>
</dbReference>
<evidence type="ECO:0000256" key="1">
    <source>
        <dbReference type="ARBA" id="ARBA00001953"/>
    </source>
</evidence>
<organism evidence="22 23">
    <name type="scientific">Corynebacterium macclintockiae</name>
    <dbReference type="NCBI Taxonomy" id="2913501"/>
    <lineage>
        <taxon>Bacteria</taxon>
        <taxon>Bacillati</taxon>
        <taxon>Actinomycetota</taxon>
        <taxon>Actinomycetes</taxon>
        <taxon>Mycobacteriales</taxon>
        <taxon>Corynebacteriaceae</taxon>
        <taxon>Corynebacterium</taxon>
    </lineage>
</organism>
<evidence type="ECO:0000256" key="14">
    <source>
        <dbReference type="ARBA" id="ARBA00023211"/>
    </source>
</evidence>
<keyword evidence="15" id="KW-0092">Biotin</keyword>
<protein>
    <recommendedName>
        <fullName evidence="17">Biotin-dependent acyl-coenzyme A carboxylase alpha3 subunit</fullName>
        <ecNumber evidence="4">6.3.4.14</ecNumber>
    </recommendedName>
</protein>
<dbReference type="PROSITE" id="PS00188">
    <property type="entry name" value="BIOTIN"/>
    <property type="match status" value="1"/>
</dbReference>
<dbReference type="Proteomes" id="UP001146505">
    <property type="component" value="Unassembled WGS sequence"/>
</dbReference>
<dbReference type="InterPro" id="IPR013815">
    <property type="entry name" value="ATP_grasp_subdomain_1"/>
</dbReference>
<keyword evidence="13" id="KW-0275">Fatty acid biosynthesis</keyword>
<dbReference type="Gene3D" id="2.40.50.100">
    <property type="match status" value="1"/>
</dbReference>
<evidence type="ECO:0000313" key="23">
    <source>
        <dbReference type="Proteomes" id="UP001146505"/>
    </source>
</evidence>
<dbReference type="SUPFAM" id="SSF51246">
    <property type="entry name" value="Rudiment single hybrid motif"/>
    <property type="match status" value="1"/>
</dbReference>
<dbReference type="InterPro" id="IPR000089">
    <property type="entry name" value="Biotin_lipoyl"/>
</dbReference>
<sequence>MTSSTAAPLTKVLIANRGEIAVRVIRAARDEGIATVAVYADPDAEAPFVRMADEALALNGQTSAETYLDIDKILAAAKKSGADAVHPGYGFLSENADFAQAVIDAGLNWIGPPPEAIRKLGDKVTARNIALIVDAPMTPGTKEPVADAAEVTAFAERHGLPIAIKAAFGGGGRGMKVAYTMDEIPGLFESATREAITAFGRGECFVERYLDRARHVEAQVVADKHGNVVVASTRDCSAQRRFQKLIEEAPAPFLSDEQNERIYSSAKAICREAGYYGAGTVEYLVGSDGLISFLEVNTRLQVEHPVTEQVTGWDLVREQFRIARGEELSRTEDPEIHGHSIEYRINGEDPTNNFMPAPGRIQAYREPTGPGVRMDSGIETGAVVGGQFDSMLAKLIVTGADRTEAIQRSRRALEEYLVEGIPTVIPFHLAALNDPAFVAEDGDYRVYTRWIEEEWDNQLPAYEEPLAAPAEGALPKEKLVVEVDGRRVEVMVPGEILAGRGSVSRAKKRRANAADIAITGDTVASPMQGTVIKVEVSEGDQVAEGDVLLVLEAMKMENAVKAHKAGVVESLSVGNGDGVTKNQALMELKDDSSTDNVAE</sequence>
<dbReference type="PROSITE" id="PS00867">
    <property type="entry name" value="CPSASE_2"/>
    <property type="match status" value="1"/>
</dbReference>
<evidence type="ECO:0000256" key="7">
    <source>
        <dbReference type="ARBA" id="ARBA00022723"/>
    </source>
</evidence>
<dbReference type="InterPro" id="IPR011054">
    <property type="entry name" value="Rudment_hybrid_motif"/>
</dbReference>
<reference evidence="22" key="1">
    <citation type="submission" date="2022-02" db="EMBL/GenBank/DDBJ databases">
        <title>Corynebacterium sp. from urogenital microbiome.</title>
        <authorList>
            <person name="Cappelli E.A."/>
            <person name="Ribeiro T.G."/>
            <person name="Peixe L."/>
        </authorList>
    </citation>
    <scope>NUCLEOTIDE SEQUENCE</scope>
    <source>
        <strain evidence="22">C9Ua_112</strain>
    </source>
</reference>
<dbReference type="InterPro" id="IPR001882">
    <property type="entry name" value="Biotin_BS"/>
</dbReference>
<dbReference type="InterPro" id="IPR050856">
    <property type="entry name" value="Biotin_carboxylase_complex"/>
</dbReference>
<dbReference type="FunFam" id="3.40.50.20:FF:000010">
    <property type="entry name" value="Propionyl-CoA carboxylase subunit alpha"/>
    <property type="match status" value="1"/>
</dbReference>
<dbReference type="PROSITE" id="PS50975">
    <property type="entry name" value="ATP_GRASP"/>
    <property type="match status" value="1"/>
</dbReference>
<dbReference type="InterPro" id="IPR005479">
    <property type="entry name" value="CPAse_ATP-bd"/>
</dbReference>
<dbReference type="SUPFAM" id="SSF51230">
    <property type="entry name" value="Single hybrid motif"/>
    <property type="match status" value="1"/>
</dbReference>
<dbReference type="CDD" id="cd06850">
    <property type="entry name" value="biotinyl_domain"/>
    <property type="match status" value="1"/>
</dbReference>
<evidence type="ECO:0000256" key="6">
    <source>
        <dbReference type="ARBA" id="ARBA00022598"/>
    </source>
</evidence>
<dbReference type="Pfam" id="PF02786">
    <property type="entry name" value="CPSase_L_D2"/>
    <property type="match status" value="1"/>
</dbReference>
<evidence type="ECO:0000256" key="2">
    <source>
        <dbReference type="ARBA" id="ARBA00004796"/>
    </source>
</evidence>
<comment type="pathway">
    <text evidence="3">Lipid metabolism; fatty acid biosynthesis.</text>
</comment>
<evidence type="ECO:0000256" key="16">
    <source>
        <dbReference type="ARBA" id="ARBA00048501"/>
    </source>
</evidence>
<keyword evidence="8 18" id="KW-0547">Nucleotide-binding</keyword>
<evidence type="ECO:0000259" key="20">
    <source>
        <dbReference type="PROSITE" id="PS50975"/>
    </source>
</evidence>
<dbReference type="GeneID" id="301813462"/>
<dbReference type="Gene3D" id="3.30.470.20">
    <property type="entry name" value="ATP-grasp fold, B domain"/>
    <property type="match status" value="1"/>
</dbReference>
<dbReference type="GO" id="GO:0006633">
    <property type="term" value="P:fatty acid biosynthetic process"/>
    <property type="evidence" value="ECO:0007669"/>
    <property type="project" value="UniProtKB-KW"/>
</dbReference>
<evidence type="ECO:0000259" key="19">
    <source>
        <dbReference type="PROSITE" id="PS50968"/>
    </source>
</evidence>
<evidence type="ECO:0000256" key="18">
    <source>
        <dbReference type="PROSITE-ProRule" id="PRU00409"/>
    </source>
</evidence>
<feature type="domain" description="Biotin carboxylation" evidence="21">
    <location>
        <begin position="8"/>
        <end position="452"/>
    </location>
</feature>
<dbReference type="RefSeq" id="WP_034979613.1">
    <property type="nucleotide sequence ID" value="NZ_JAKMUV010000009.1"/>
</dbReference>
<dbReference type="Gene3D" id="3.30.1490.20">
    <property type="entry name" value="ATP-grasp fold, A domain"/>
    <property type="match status" value="1"/>
</dbReference>
<gene>
    <name evidence="22" type="ORF">L8U58_07850</name>
</gene>
<dbReference type="InterPro" id="IPR011761">
    <property type="entry name" value="ATP-grasp"/>
</dbReference>
<evidence type="ECO:0000256" key="13">
    <source>
        <dbReference type="ARBA" id="ARBA00023160"/>
    </source>
</evidence>
<dbReference type="PANTHER" id="PTHR18866">
    <property type="entry name" value="CARBOXYLASE:PYRUVATE/ACETYL-COA/PROPIONYL-COA CARBOXYLASE"/>
    <property type="match status" value="1"/>
</dbReference>
<keyword evidence="12" id="KW-0443">Lipid metabolism</keyword>
<dbReference type="FunFam" id="3.30.470.20:FF:000053">
    <property type="entry name" value="Acetyl-/propionyl-coenzyme A carboxylase alpha chain"/>
    <property type="match status" value="1"/>
</dbReference>
<evidence type="ECO:0000256" key="3">
    <source>
        <dbReference type="ARBA" id="ARBA00005194"/>
    </source>
</evidence>
<dbReference type="FunFam" id="3.30.1490.20:FF:000003">
    <property type="entry name" value="acetyl-CoA carboxylase isoform X1"/>
    <property type="match status" value="1"/>
</dbReference>
<dbReference type="SUPFAM" id="SSF56059">
    <property type="entry name" value="Glutathione synthetase ATP-binding domain-like"/>
    <property type="match status" value="1"/>
</dbReference>
<keyword evidence="10 18" id="KW-0067">ATP-binding</keyword>
<evidence type="ECO:0000256" key="4">
    <source>
        <dbReference type="ARBA" id="ARBA00013263"/>
    </source>
</evidence>
<dbReference type="Pfam" id="PF02785">
    <property type="entry name" value="Biotin_carb_C"/>
    <property type="match status" value="1"/>
</dbReference>
<evidence type="ECO:0000256" key="15">
    <source>
        <dbReference type="ARBA" id="ARBA00023267"/>
    </source>
</evidence>
<keyword evidence="7" id="KW-0479">Metal-binding</keyword>
<dbReference type="GO" id="GO:0004075">
    <property type="term" value="F:biotin carboxylase activity"/>
    <property type="evidence" value="ECO:0007669"/>
    <property type="project" value="UniProtKB-EC"/>
</dbReference>
<comment type="cofactor">
    <cofactor evidence="1">
        <name>biotin</name>
        <dbReference type="ChEBI" id="CHEBI:57586"/>
    </cofactor>
</comment>
<evidence type="ECO:0000256" key="11">
    <source>
        <dbReference type="ARBA" id="ARBA00022842"/>
    </source>
</evidence>
<dbReference type="InterPro" id="IPR016185">
    <property type="entry name" value="PreATP-grasp_dom_sf"/>
</dbReference>
<feature type="domain" description="ATP-grasp" evidence="20">
    <location>
        <begin position="129"/>
        <end position="324"/>
    </location>
</feature>
<dbReference type="GO" id="GO:0005524">
    <property type="term" value="F:ATP binding"/>
    <property type="evidence" value="ECO:0007669"/>
    <property type="project" value="UniProtKB-UniRule"/>
</dbReference>
<keyword evidence="11" id="KW-0460">Magnesium</keyword>
<dbReference type="FunFam" id="2.40.50.100:FF:000003">
    <property type="entry name" value="Acetyl-CoA carboxylase biotin carboxyl carrier protein"/>
    <property type="match status" value="1"/>
</dbReference>
<accession>A0A9X3RQK8</accession>
<evidence type="ECO:0000256" key="10">
    <source>
        <dbReference type="ARBA" id="ARBA00022840"/>
    </source>
</evidence>
<proteinExistence type="predicted"/>
<feature type="domain" description="Lipoyl-binding" evidence="19">
    <location>
        <begin position="513"/>
        <end position="589"/>
    </location>
</feature>
<dbReference type="Gene3D" id="3.40.50.20">
    <property type="match status" value="1"/>
</dbReference>
<dbReference type="Pfam" id="PF00289">
    <property type="entry name" value="Biotin_carb_N"/>
    <property type="match status" value="1"/>
</dbReference>
<evidence type="ECO:0000313" key="22">
    <source>
        <dbReference type="EMBL" id="MCZ9305435.1"/>
    </source>
</evidence>
<dbReference type="InterPro" id="IPR011764">
    <property type="entry name" value="Biotin_carboxylation_dom"/>
</dbReference>
<evidence type="ECO:0000256" key="5">
    <source>
        <dbReference type="ARBA" id="ARBA00022516"/>
    </source>
</evidence>